<dbReference type="FunFam" id="3.30.40.10:FF:000230">
    <property type="entry name" value="RBR-type E3 ubiquitin transferase"/>
    <property type="match status" value="1"/>
</dbReference>
<dbReference type="CDD" id="cd22584">
    <property type="entry name" value="Rcat_RBR_unk"/>
    <property type="match status" value="1"/>
</dbReference>
<evidence type="ECO:0000256" key="14">
    <source>
        <dbReference type="SAM" id="Phobius"/>
    </source>
</evidence>
<evidence type="ECO:0000256" key="8">
    <source>
        <dbReference type="ARBA" id="ARBA00022723"/>
    </source>
</evidence>
<dbReference type="FunFam" id="3.30.420.10:FF:000076">
    <property type="entry name" value="RBR-type E3 ubiquitin transferase"/>
    <property type="match status" value="1"/>
</dbReference>
<dbReference type="InterPro" id="IPR044066">
    <property type="entry name" value="TRIAD_supradom"/>
</dbReference>
<dbReference type="PROSITE" id="PS50089">
    <property type="entry name" value="ZF_RING_2"/>
    <property type="match status" value="1"/>
</dbReference>
<proteinExistence type="inferred from homology"/>
<dbReference type="InterPro" id="IPR012337">
    <property type="entry name" value="RNaseH-like_sf"/>
</dbReference>
<dbReference type="KEGG" id="eus:EUTSA_v10003078mg"/>
<dbReference type="PROSITE" id="PS00518">
    <property type="entry name" value="ZF_RING_1"/>
    <property type="match status" value="1"/>
</dbReference>
<dbReference type="SUPFAM" id="SSF53098">
    <property type="entry name" value="Ribonuclease H-like"/>
    <property type="match status" value="1"/>
</dbReference>
<keyword evidence="11" id="KW-0833">Ubl conjugation pathway</keyword>
<dbReference type="SUPFAM" id="SSF57850">
    <property type="entry name" value="RING/U-box"/>
    <property type="match status" value="3"/>
</dbReference>
<evidence type="ECO:0000256" key="10">
    <source>
        <dbReference type="ARBA" id="ARBA00022771"/>
    </source>
</evidence>
<comment type="cofactor">
    <cofactor evidence="2">
        <name>Zn(2+)</name>
        <dbReference type="ChEBI" id="CHEBI:29105"/>
    </cofactor>
</comment>
<dbReference type="AlphaFoldDB" id="V4L1D7"/>
<accession>V4L1D7</accession>
<dbReference type="InterPro" id="IPR017907">
    <property type="entry name" value="Znf_RING_CS"/>
</dbReference>
<keyword evidence="9" id="KW-0677">Repeat</keyword>
<keyword evidence="18" id="KW-1185">Reference proteome</keyword>
<comment type="catalytic activity">
    <reaction evidence="1">
        <text>[E2 ubiquitin-conjugating enzyme]-S-ubiquitinyl-L-cysteine + [acceptor protein]-L-lysine = [E2 ubiquitin-conjugating enzyme]-L-cysteine + [acceptor protein]-N(6)-ubiquitinyl-L-lysine.</text>
        <dbReference type="EC" id="2.3.2.31"/>
    </reaction>
</comment>
<dbReference type="InterPro" id="IPR031127">
    <property type="entry name" value="E3_UB_ligase_RBR"/>
</dbReference>
<feature type="domain" description="RING-type" evidence="16">
    <location>
        <begin position="172"/>
        <end position="389"/>
    </location>
</feature>
<dbReference type="InterPro" id="IPR018957">
    <property type="entry name" value="Znf_C3HC4_RING-type"/>
</dbReference>
<feature type="transmembrane region" description="Helical" evidence="14">
    <location>
        <begin position="397"/>
        <end position="417"/>
    </location>
</feature>
<keyword evidence="8" id="KW-0479">Metal-binding</keyword>
<evidence type="ECO:0000256" key="5">
    <source>
        <dbReference type="ARBA" id="ARBA00005884"/>
    </source>
</evidence>
<dbReference type="Gene3D" id="3.30.420.10">
    <property type="entry name" value="Ribonuclease H-like superfamily/Ribonuclease H"/>
    <property type="match status" value="1"/>
</dbReference>
<keyword evidence="14" id="KW-0472">Membrane</keyword>
<dbReference type="Gene3D" id="3.30.40.10">
    <property type="entry name" value="Zinc/RING finger domain, C3HC4 (zinc finger)"/>
    <property type="match status" value="1"/>
</dbReference>
<evidence type="ECO:0000256" key="9">
    <source>
        <dbReference type="ARBA" id="ARBA00022737"/>
    </source>
</evidence>
<keyword evidence="14" id="KW-0812">Transmembrane</keyword>
<dbReference type="InterPro" id="IPR002156">
    <property type="entry name" value="RNaseH_domain"/>
</dbReference>
<dbReference type="GO" id="GO:0061630">
    <property type="term" value="F:ubiquitin protein ligase activity"/>
    <property type="evidence" value="ECO:0007669"/>
    <property type="project" value="UniProtKB-EC"/>
</dbReference>
<dbReference type="SMART" id="SM00647">
    <property type="entry name" value="IBR"/>
    <property type="match status" value="2"/>
</dbReference>
<dbReference type="Proteomes" id="UP000030689">
    <property type="component" value="Unassembled WGS sequence"/>
</dbReference>
<dbReference type="InterPro" id="IPR013083">
    <property type="entry name" value="Znf_RING/FYVE/PHD"/>
</dbReference>
<evidence type="ECO:0000313" key="18">
    <source>
        <dbReference type="Proteomes" id="UP000030689"/>
    </source>
</evidence>
<dbReference type="EC" id="2.3.2.31" evidence="6"/>
<evidence type="ECO:0000256" key="2">
    <source>
        <dbReference type="ARBA" id="ARBA00001947"/>
    </source>
</evidence>
<dbReference type="PROSITE" id="PS51873">
    <property type="entry name" value="TRIAD"/>
    <property type="match status" value="1"/>
</dbReference>
<dbReference type="Pfam" id="PF01485">
    <property type="entry name" value="IBR"/>
    <property type="match status" value="2"/>
</dbReference>
<dbReference type="STRING" id="72664.V4L1D7"/>
<dbReference type="Gene3D" id="1.20.120.1750">
    <property type="match status" value="1"/>
</dbReference>
<evidence type="ECO:0000256" key="3">
    <source>
        <dbReference type="ARBA" id="ARBA00003976"/>
    </source>
</evidence>
<reference evidence="17 18" key="1">
    <citation type="journal article" date="2013" name="Front. Plant Sci.">
        <title>The Reference Genome of the Halophytic Plant Eutrema salsugineum.</title>
        <authorList>
            <person name="Yang R."/>
            <person name="Jarvis D.E."/>
            <person name="Chen H."/>
            <person name="Beilstein M.A."/>
            <person name="Grimwood J."/>
            <person name="Jenkins J."/>
            <person name="Shu S."/>
            <person name="Prochnik S."/>
            <person name="Xin M."/>
            <person name="Ma C."/>
            <person name="Schmutz J."/>
            <person name="Wing R.A."/>
            <person name="Mitchell-Olds T."/>
            <person name="Schumaker K.S."/>
            <person name="Wang X."/>
        </authorList>
    </citation>
    <scope>NUCLEOTIDE SEQUENCE [LARGE SCALE GENOMIC DNA]</scope>
</reference>
<evidence type="ECO:0000256" key="11">
    <source>
        <dbReference type="ARBA" id="ARBA00022786"/>
    </source>
</evidence>
<comment type="function">
    <text evidence="3">Might act as an E3 ubiquitin-protein ligase, or as part of E3 complex, which accepts ubiquitin from specific E2 ubiquitin-conjugating enzymes and then transfers it to substrates.</text>
</comment>
<dbReference type="CDD" id="cd22582">
    <property type="entry name" value="BRcat_RBR_unk"/>
    <property type="match status" value="1"/>
</dbReference>
<keyword evidence="14" id="KW-1133">Transmembrane helix</keyword>
<sequence>MISGGFSTVDGPKISLEKPFRIGPYLYSLYSKGLVRDDSLAGFGVAICGQKDDVLFQMKGPIHGYNITVLEAELTALKRGLKEAADLGINHITIYCDYHPIHELVTGRSMPKDNKTAVLINDVQRIRERFASSFLILVSGDSMKYAYKLAKEIIVSEISISVDPPRKAKPAPKSTCPICFDDDTNADQMFTVDKCRHRFCSQCVKRHIEVRLLDGSVMRCPHYRCKSKLALNSCASMLTPKLNALWQERIKEDLIPYADRVYCPNPKCSALMSKTELSKSSKEAGYRRCCSKCGEHLCTNCKVPWHENLACKDYKMLHPSPTENDGKLKALANQKMWRQCGNCQHMIELSKGCVIVICRCGHDFCYRCGAKAKSCRHGLGHGHPPSPLQPPPPPSQLGVWILICVVCIFVILLIYFYK</sequence>
<evidence type="ECO:0000256" key="1">
    <source>
        <dbReference type="ARBA" id="ARBA00001798"/>
    </source>
</evidence>
<dbReference type="InterPro" id="IPR001841">
    <property type="entry name" value="Znf_RING"/>
</dbReference>
<comment type="similarity">
    <text evidence="5">Belongs to the RBR family. Ariadne subfamily.</text>
</comment>
<dbReference type="OrthoDB" id="9977870at2759"/>
<dbReference type="EMBL" id="KI517609">
    <property type="protein sequence ID" value="ESQ37469.1"/>
    <property type="molecule type" value="Genomic_DNA"/>
</dbReference>
<evidence type="ECO:0000256" key="6">
    <source>
        <dbReference type="ARBA" id="ARBA00012251"/>
    </source>
</evidence>
<dbReference type="Pfam" id="PF13456">
    <property type="entry name" value="RVT_3"/>
    <property type="match status" value="1"/>
</dbReference>
<dbReference type="PANTHER" id="PTHR11685">
    <property type="entry name" value="RBR FAMILY RING FINGER AND IBR DOMAIN-CONTAINING"/>
    <property type="match status" value="1"/>
</dbReference>
<comment type="pathway">
    <text evidence="4">Protein modification; protein ubiquitination.</text>
</comment>
<dbReference type="Gramene" id="ESQ37469">
    <property type="protein sequence ID" value="ESQ37469"/>
    <property type="gene ID" value="EUTSA_v10003078mg"/>
</dbReference>
<evidence type="ECO:0000256" key="13">
    <source>
        <dbReference type="PROSITE-ProRule" id="PRU00175"/>
    </source>
</evidence>
<evidence type="ECO:0000256" key="4">
    <source>
        <dbReference type="ARBA" id="ARBA00004906"/>
    </source>
</evidence>
<dbReference type="GO" id="GO:0016567">
    <property type="term" value="P:protein ubiquitination"/>
    <property type="evidence" value="ECO:0007669"/>
    <property type="project" value="UniProtKB-UniPathway"/>
</dbReference>
<dbReference type="GO" id="GO:0008270">
    <property type="term" value="F:zinc ion binding"/>
    <property type="evidence" value="ECO:0007669"/>
    <property type="project" value="UniProtKB-KW"/>
</dbReference>
<dbReference type="GO" id="GO:0004523">
    <property type="term" value="F:RNA-DNA hybrid ribonuclease activity"/>
    <property type="evidence" value="ECO:0007669"/>
    <property type="project" value="InterPro"/>
</dbReference>
<name>V4L1D7_EUTSA</name>
<evidence type="ECO:0000259" key="15">
    <source>
        <dbReference type="PROSITE" id="PS50089"/>
    </source>
</evidence>
<dbReference type="Pfam" id="PF00097">
    <property type="entry name" value="zf-C3HC4"/>
    <property type="match status" value="1"/>
</dbReference>
<dbReference type="SMART" id="SM00184">
    <property type="entry name" value="RING"/>
    <property type="match status" value="2"/>
</dbReference>
<evidence type="ECO:0000313" key="17">
    <source>
        <dbReference type="EMBL" id="ESQ37469.1"/>
    </source>
</evidence>
<keyword evidence="10 13" id="KW-0863">Zinc-finger</keyword>
<gene>
    <name evidence="17" type="ORF">EUTSA_v10003078mg</name>
</gene>
<dbReference type="OMA" id="WHENLAC"/>
<feature type="domain" description="RING-type" evidence="15">
    <location>
        <begin position="176"/>
        <end position="224"/>
    </location>
</feature>
<evidence type="ECO:0000256" key="12">
    <source>
        <dbReference type="ARBA" id="ARBA00022833"/>
    </source>
</evidence>
<evidence type="ECO:0000256" key="7">
    <source>
        <dbReference type="ARBA" id="ARBA00022679"/>
    </source>
</evidence>
<protein>
    <recommendedName>
        <fullName evidence="6">RBR-type E3 ubiquitin transferase</fullName>
        <ecNumber evidence="6">2.3.2.31</ecNumber>
    </recommendedName>
</protein>
<keyword evidence="7" id="KW-0808">Transferase</keyword>
<organism evidence="17 18">
    <name type="scientific">Eutrema salsugineum</name>
    <name type="common">Saltwater cress</name>
    <name type="synonym">Sisymbrium salsugineum</name>
    <dbReference type="NCBI Taxonomy" id="72664"/>
    <lineage>
        <taxon>Eukaryota</taxon>
        <taxon>Viridiplantae</taxon>
        <taxon>Streptophyta</taxon>
        <taxon>Embryophyta</taxon>
        <taxon>Tracheophyta</taxon>
        <taxon>Spermatophyta</taxon>
        <taxon>Magnoliopsida</taxon>
        <taxon>eudicotyledons</taxon>
        <taxon>Gunneridae</taxon>
        <taxon>Pentapetalae</taxon>
        <taxon>rosids</taxon>
        <taxon>malvids</taxon>
        <taxon>Brassicales</taxon>
        <taxon>Brassicaceae</taxon>
        <taxon>Eutremeae</taxon>
        <taxon>Eutrema</taxon>
    </lineage>
</organism>
<dbReference type="eggNOG" id="KOG1812">
    <property type="taxonomic scope" value="Eukaryota"/>
</dbReference>
<keyword evidence="12" id="KW-0862">Zinc</keyword>
<dbReference type="GO" id="GO:0003676">
    <property type="term" value="F:nucleic acid binding"/>
    <property type="evidence" value="ECO:0007669"/>
    <property type="project" value="InterPro"/>
</dbReference>
<dbReference type="UniPathway" id="UPA00143"/>
<dbReference type="InterPro" id="IPR036397">
    <property type="entry name" value="RNaseH_sf"/>
</dbReference>
<dbReference type="InterPro" id="IPR002867">
    <property type="entry name" value="IBR_dom"/>
</dbReference>
<evidence type="ECO:0000259" key="16">
    <source>
        <dbReference type="PROSITE" id="PS51873"/>
    </source>
</evidence>